<feature type="compositionally biased region" description="Polar residues" evidence="7">
    <location>
        <begin position="22"/>
        <end position="34"/>
    </location>
</feature>
<dbReference type="InterPro" id="IPR000352">
    <property type="entry name" value="Pep_chain_release_fac_I"/>
</dbReference>
<dbReference type="InterPro" id="IPR005139">
    <property type="entry name" value="PCRF"/>
</dbReference>
<dbReference type="Gene3D" id="1.20.58.410">
    <property type="entry name" value="Release factor"/>
    <property type="match status" value="1"/>
</dbReference>
<dbReference type="PANTHER" id="PTHR43116">
    <property type="entry name" value="PEPTIDE CHAIN RELEASE FACTOR 2"/>
    <property type="match status" value="1"/>
</dbReference>
<name>A0A928VLI1_9CYAN</name>
<evidence type="ECO:0000256" key="2">
    <source>
        <dbReference type="ARBA" id="ARBA00010835"/>
    </source>
</evidence>
<dbReference type="Proteomes" id="UP000625316">
    <property type="component" value="Unassembled WGS sequence"/>
</dbReference>
<accession>A0A928VLI1</accession>
<reference evidence="9" key="1">
    <citation type="submission" date="2020-10" db="EMBL/GenBank/DDBJ databases">
        <authorList>
            <person name="Castelo-Branco R."/>
            <person name="Eusebio N."/>
            <person name="Adriana R."/>
            <person name="Vieira A."/>
            <person name="Brugerolle De Fraissinette N."/>
            <person name="Rezende De Castro R."/>
            <person name="Schneider M.P."/>
            <person name="Vasconcelos V."/>
            <person name="Leao P.N."/>
        </authorList>
    </citation>
    <scope>NUCLEOTIDE SEQUENCE</scope>
    <source>
        <strain evidence="9">LEGE 11480</strain>
    </source>
</reference>
<dbReference type="Pfam" id="PF03462">
    <property type="entry name" value="PCRF"/>
    <property type="match status" value="1"/>
</dbReference>
<dbReference type="GO" id="GO:0016149">
    <property type="term" value="F:translation release factor activity, codon specific"/>
    <property type="evidence" value="ECO:0007669"/>
    <property type="project" value="UniProtKB-UniRule"/>
</dbReference>
<evidence type="ECO:0000256" key="3">
    <source>
        <dbReference type="ARBA" id="ARBA00019192"/>
    </source>
</evidence>
<evidence type="ECO:0000256" key="7">
    <source>
        <dbReference type="SAM" id="MobiDB-lite"/>
    </source>
</evidence>
<dbReference type="GO" id="GO:0005737">
    <property type="term" value="C:cytoplasm"/>
    <property type="evidence" value="ECO:0007669"/>
    <property type="project" value="UniProtKB-SubCell"/>
</dbReference>
<evidence type="ECO:0000256" key="6">
    <source>
        <dbReference type="HAMAP-Rule" id="MF_00094"/>
    </source>
</evidence>
<sequence length="393" mass="43949">MGAGCKPPLPPRTDAHPAPPNLWTQPTSNAPPNSSPIAWVKLRSIFDLPAINAKIDDLEQIASQPDFWDNQDSAQATLQELNEYKAHIENLDRWQTLLSDAKAALELLELEPDEAFFSEATDKTSQLAKQLDQFELQQLLSGPYDTKGARLAINAGAGGTDAQDWAEMILRMYTRWAEKQGFKVSMAEISMGEEAGIKSATLEIEGRYAYGYLKVEKGTHRLVRLSPFNANDKRQTSFAGVEVMPIIDTEVQLEIPDKELRFDTFRSGGKGGQNVNKVETGVRVTHLPTGIAVRCTEERSQQQNREKSLATLKAKLLVIAQEQKLQEVAQIRGDMVEAAWGKQIRNYVFHPYQMVKDLRSNHETTAIQDVMDGDLNDFIEACLRHENQAIEAS</sequence>
<evidence type="ECO:0000313" key="10">
    <source>
        <dbReference type="Proteomes" id="UP000625316"/>
    </source>
</evidence>
<evidence type="ECO:0000256" key="4">
    <source>
        <dbReference type="ARBA" id="ARBA00022481"/>
    </source>
</evidence>
<gene>
    <name evidence="6 9" type="primary">prfB</name>
    <name evidence="9" type="ORF">IQ266_09360</name>
</gene>
<dbReference type="PANTHER" id="PTHR43116:SF3">
    <property type="entry name" value="CLASS I PEPTIDE CHAIN RELEASE FACTOR"/>
    <property type="match status" value="1"/>
</dbReference>
<comment type="subcellular location">
    <subcellularLocation>
        <location evidence="6">Cytoplasm</location>
    </subcellularLocation>
</comment>
<dbReference type="Pfam" id="PF00472">
    <property type="entry name" value="RF-1"/>
    <property type="match status" value="1"/>
</dbReference>
<protein>
    <recommendedName>
        <fullName evidence="3 6">Peptide chain release factor 2</fullName>
        <shortName evidence="6">RF-2</shortName>
    </recommendedName>
</protein>
<keyword evidence="10" id="KW-1185">Reference proteome</keyword>
<keyword evidence="4 6" id="KW-0488">Methylation</keyword>
<feature type="domain" description="Prokaryotic-type class I peptide chain release factors" evidence="8">
    <location>
        <begin position="266"/>
        <end position="282"/>
    </location>
</feature>
<feature type="region of interest" description="Disordered" evidence="7">
    <location>
        <begin position="1"/>
        <end position="34"/>
    </location>
</feature>
<dbReference type="InterPro" id="IPR004374">
    <property type="entry name" value="PrfB"/>
</dbReference>
<evidence type="ECO:0000256" key="5">
    <source>
        <dbReference type="ARBA" id="ARBA00022917"/>
    </source>
</evidence>
<comment type="similarity">
    <text evidence="2 6">Belongs to the prokaryotic/mitochondrial release factor family.</text>
</comment>
<keyword evidence="6" id="KW-0963">Cytoplasm</keyword>
<dbReference type="SMART" id="SM00937">
    <property type="entry name" value="PCRF"/>
    <property type="match status" value="1"/>
</dbReference>
<evidence type="ECO:0000259" key="8">
    <source>
        <dbReference type="PROSITE" id="PS00745"/>
    </source>
</evidence>
<dbReference type="NCBIfam" id="TIGR00020">
    <property type="entry name" value="prfB"/>
    <property type="match status" value="1"/>
</dbReference>
<comment type="PTM">
    <text evidence="6">Methylated by PrmC. Methylation increases the termination efficiency of RF2.</text>
</comment>
<keyword evidence="5 6" id="KW-0648">Protein biosynthesis</keyword>
<feature type="modified residue" description="N5-methylglutamine" evidence="6">
    <location>
        <position position="273"/>
    </location>
</feature>
<dbReference type="AlphaFoldDB" id="A0A928VLI1"/>
<dbReference type="PROSITE" id="PS00745">
    <property type="entry name" value="RF_PROK_I"/>
    <property type="match status" value="1"/>
</dbReference>
<dbReference type="EMBL" id="JADEXQ010000025">
    <property type="protein sequence ID" value="MBE9029933.1"/>
    <property type="molecule type" value="Genomic_DNA"/>
</dbReference>
<dbReference type="Gene3D" id="3.30.160.20">
    <property type="match status" value="1"/>
</dbReference>
<evidence type="ECO:0000256" key="1">
    <source>
        <dbReference type="ARBA" id="ARBA00002613"/>
    </source>
</evidence>
<comment type="caution">
    <text evidence="9">The sequence shown here is derived from an EMBL/GenBank/DDBJ whole genome shotgun (WGS) entry which is preliminary data.</text>
</comment>
<dbReference type="Gene3D" id="3.30.70.1660">
    <property type="match status" value="1"/>
</dbReference>
<dbReference type="InterPro" id="IPR045853">
    <property type="entry name" value="Pep_chain_release_fac_I_sf"/>
</dbReference>
<dbReference type="HAMAP" id="MF_00094">
    <property type="entry name" value="Rel_fac_2"/>
    <property type="match status" value="1"/>
</dbReference>
<evidence type="ECO:0000313" key="9">
    <source>
        <dbReference type="EMBL" id="MBE9029933.1"/>
    </source>
</evidence>
<organism evidence="9 10">
    <name type="scientific">Romeriopsis navalis LEGE 11480</name>
    <dbReference type="NCBI Taxonomy" id="2777977"/>
    <lineage>
        <taxon>Bacteria</taxon>
        <taxon>Bacillati</taxon>
        <taxon>Cyanobacteriota</taxon>
        <taxon>Cyanophyceae</taxon>
        <taxon>Leptolyngbyales</taxon>
        <taxon>Leptolyngbyaceae</taxon>
        <taxon>Romeriopsis</taxon>
        <taxon>Romeriopsis navalis</taxon>
    </lineage>
</organism>
<comment type="function">
    <text evidence="1 6">Peptide chain release factor 2 directs the termination of translation in response to the peptide chain termination codons UGA and UAA.</text>
</comment>
<proteinExistence type="inferred from homology"/>
<dbReference type="SUPFAM" id="SSF75620">
    <property type="entry name" value="Release factor"/>
    <property type="match status" value="1"/>
</dbReference>